<dbReference type="GO" id="GO:0016020">
    <property type="term" value="C:membrane"/>
    <property type="evidence" value="ECO:0007669"/>
    <property type="project" value="UniProtKB-SubCell"/>
</dbReference>
<evidence type="ECO:0000313" key="10">
    <source>
        <dbReference type="EMBL" id="CAD8333023.1"/>
    </source>
</evidence>
<dbReference type="GO" id="GO:0005794">
    <property type="term" value="C:Golgi apparatus"/>
    <property type="evidence" value="ECO:0007669"/>
    <property type="project" value="TreeGrafter"/>
</dbReference>
<comment type="similarity">
    <text evidence="7">Belongs to the DHHC palmitoyltransferase family.</text>
</comment>
<gene>
    <name evidence="10" type="ORF">CAUS1442_LOCUS5124</name>
</gene>
<dbReference type="PANTHER" id="PTHR22883:SF203">
    <property type="entry name" value="PALMITOYLTRANSFERASE"/>
    <property type="match status" value="1"/>
</dbReference>
<proteinExistence type="inferred from homology"/>
<evidence type="ECO:0000256" key="7">
    <source>
        <dbReference type="RuleBase" id="RU079119"/>
    </source>
</evidence>
<evidence type="ECO:0000256" key="4">
    <source>
        <dbReference type="ARBA" id="ARBA00022989"/>
    </source>
</evidence>
<dbReference type="AlphaFoldDB" id="A0A7R9WTX4"/>
<feature type="domain" description="Palmitoyltransferase DHHC" evidence="9">
    <location>
        <begin position="236"/>
        <end position="303"/>
    </location>
</feature>
<dbReference type="InterPro" id="IPR001594">
    <property type="entry name" value="Palmitoyltrfase_DHHC"/>
</dbReference>
<name>A0A7R9WTX4_9STRA</name>
<evidence type="ECO:0000256" key="2">
    <source>
        <dbReference type="ARBA" id="ARBA00022679"/>
    </source>
</evidence>
<evidence type="ECO:0000259" key="9">
    <source>
        <dbReference type="Pfam" id="PF01529"/>
    </source>
</evidence>
<feature type="transmembrane region" description="Helical" evidence="7">
    <location>
        <begin position="286"/>
        <end position="306"/>
    </location>
</feature>
<dbReference type="GO" id="GO:0006612">
    <property type="term" value="P:protein targeting to membrane"/>
    <property type="evidence" value="ECO:0007669"/>
    <property type="project" value="TreeGrafter"/>
</dbReference>
<evidence type="ECO:0000256" key="5">
    <source>
        <dbReference type="ARBA" id="ARBA00023136"/>
    </source>
</evidence>
<accession>A0A7R9WTX4</accession>
<dbReference type="InterPro" id="IPR039859">
    <property type="entry name" value="PFA4/ZDH16/20/ERF2-like"/>
</dbReference>
<evidence type="ECO:0000256" key="3">
    <source>
        <dbReference type="ARBA" id="ARBA00022692"/>
    </source>
</evidence>
<keyword evidence="5 7" id="KW-0472">Membrane</keyword>
<keyword evidence="3 7" id="KW-0812">Transmembrane</keyword>
<dbReference type="GO" id="GO:0019706">
    <property type="term" value="F:protein-cysteine S-palmitoyltransferase activity"/>
    <property type="evidence" value="ECO:0007669"/>
    <property type="project" value="UniProtKB-EC"/>
</dbReference>
<dbReference type="EMBL" id="HBEF01008140">
    <property type="protein sequence ID" value="CAD8333023.1"/>
    <property type="molecule type" value="Transcribed_RNA"/>
</dbReference>
<feature type="region of interest" description="Disordered" evidence="8">
    <location>
        <begin position="1"/>
        <end position="52"/>
    </location>
</feature>
<feature type="transmembrane region" description="Helical" evidence="7">
    <location>
        <begin position="167"/>
        <end position="191"/>
    </location>
</feature>
<evidence type="ECO:0000256" key="8">
    <source>
        <dbReference type="SAM" id="MobiDB-lite"/>
    </source>
</evidence>
<comment type="domain">
    <text evidence="7">The DHHC domain is required for palmitoyltransferase activity.</text>
</comment>
<dbReference type="Pfam" id="PF01529">
    <property type="entry name" value="DHHC"/>
    <property type="match status" value="1"/>
</dbReference>
<keyword evidence="6 7" id="KW-0012">Acyltransferase</keyword>
<reference evidence="10" key="1">
    <citation type="submission" date="2021-01" db="EMBL/GenBank/DDBJ databases">
        <authorList>
            <person name="Corre E."/>
            <person name="Pelletier E."/>
            <person name="Niang G."/>
            <person name="Scheremetjew M."/>
            <person name="Finn R."/>
            <person name="Kale V."/>
            <person name="Holt S."/>
            <person name="Cochrane G."/>
            <person name="Meng A."/>
            <person name="Brown T."/>
            <person name="Cohen L."/>
        </authorList>
    </citation>
    <scope>NUCLEOTIDE SEQUENCE</scope>
    <source>
        <strain evidence="10">CCMP3328</strain>
    </source>
</reference>
<feature type="transmembrane region" description="Helical" evidence="7">
    <location>
        <begin position="197"/>
        <end position="218"/>
    </location>
</feature>
<organism evidence="10">
    <name type="scientific">Craspedostauros australis</name>
    <dbReference type="NCBI Taxonomy" id="1486917"/>
    <lineage>
        <taxon>Eukaryota</taxon>
        <taxon>Sar</taxon>
        <taxon>Stramenopiles</taxon>
        <taxon>Ochrophyta</taxon>
        <taxon>Bacillariophyta</taxon>
        <taxon>Bacillariophyceae</taxon>
        <taxon>Bacillariophycidae</taxon>
        <taxon>Naviculales</taxon>
        <taxon>Naviculaceae</taxon>
        <taxon>Craspedostauros</taxon>
    </lineage>
</organism>
<evidence type="ECO:0000256" key="1">
    <source>
        <dbReference type="ARBA" id="ARBA00004141"/>
    </source>
</evidence>
<evidence type="ECO:0000256" key="6">
    <source>
        <dbReference type="ARBA" id="ARBA00023315"/>
    </source>
</evidence>
<protein>
    <recommendedName>
        <fullName evidence="7">Palmitoyltransferase</fullName>
        <ecNumber evidence="7">2.3.1.225</ecNumber>
    </recommendedName>
</protein>
<dbReference type="PANTHER" id="PTHR22883">
    <property type="entry name" value="ZINC FINGER DHHC DOMAIN CONTAINING PROTEIN"/>
    <property type="match status" value="1"/>
</dbReference>
<comment type="subcellular location">
    <subcellularLocation>
        <location evidence="1">Membrane</location>
        <topology evidence="1">Multi-pass membrane protein</topology>
    </subcellularLocation>
</comment>
<sequence>MPQRRAVAGSQKDAEEMVPFSETLETGNAPGRPRPSAPPSASSAGGASTGVSLEERYNSETLNAKQQNWMDGPFASSMQDESWKSEYAKFRADPYRQCMDSTRTDAGPCDCCSVVCCGIIGAERVGHMAVLKQSMEVVEEVVDNGDGSEPSVRRYKRPKLDIVIGPYWPMLLCITYPLILGVSGLALVTVIPKTNPFVQLLWGCTTLGLIYALAMTAFRDPGILPRYVELPPHSNDQWRWSDRTYSFKPRGAYYDPDTGVIVEEFDHTCPWTGTAIGKKNMPAFKCFVGLVFFCLMFNIILLTGGLRNWE</sequence>
<comment type="catalytic activity">
    <reaction evidence="7">
        <text>L-cysteinyl-[protein] + hexadecanoyl-CoA = S-hexadecanoyl-L-cysteinyl-[protein] + CoA</text>
        <dbReference type="Rhea" id="RHEA:36683"/>
        <dbReference type="Rhea" id="RHEA-COMP:10131"/>
        <dbReference type="Rhea" id="RHEA-COMP:11032"/>
        <dbReference type="ChEBI" id="CHEBI:29950"/>
        <dbReference type="ChEBI" id="CHEBI:57287"/>
        <dbReference type="ChEBI" id="CHEBI:57379"/>
        <dbReference type="ChEBI" id="CHEBI:74151"/>
        <dbReference type="EC" id="2.3.1.225"/>
    </reaction>
</comment>
<dbReference type="PROSITE" id="PS50216">
    <property type="entry name" value="DHHC"/>
    <property type="match status" value="1"/>
</dbReference>
<dbReference type="EC" id="2.3.1.225" evidence="7"/>
<keyword evidence="4 7" id="KW-1133">Transmembrane helix</keyword>
<dbReference type="GO" id="GO:0005783">
    <property type="term" value="C:endoplasmic reticulum"/>
    <property type="evidence" value="ECO:0007669"/>
    <property type="project" value="TreeGrafter"/>
</dbReference>
<keyword evidence="2 7" id="KW-0808">Transferase</keyword>